<dbReference type="OrthoDB" id="541691at2759"/>
<comment type="caution">
    <text evidence="2">The sequence shown here is derived from an EMBL/GenBank/DDBJ whole genome shotgun (WGS) entry which is preliminary data.</text>
</comment>
<dbReference type="EMBL" id="JAEHOE010000005">
    <property type="protein sequence ID" value="KAG2499968.1"/>
    <property type="molecule type" value="Genomic_DNA"/>
</dbReference>
<accession>A0A835YC56</accession>
<organism evidence="2 3">
    <name type="scientific">Edaphochlamys debaryana</name>
    <dbReference type="NCBI Taxonomy" id="47281"/>
    <lineage>
        <taxon>Eukaryota</taxon>
        <taxon>Viridiplantae</taxon>
        <taxon>Chlorophyta</taxon>
        <taxon>core chlorophytes</taxon>
        <taxon>Chlorophyceae</taxon>
        <taxon>CS clade</taxon>
        <taxon>Chlamydomonadales</taxon>
        <taxon>Chlamydomonadales incertae sedis</taxon>
        <taxon>Edaphochlamys</taxon>
    </lineage>
</organism>
<reference evidence="2" key="1">
    <citation type="journal article" date="2020" name="bioRxiv">
        <title>Comparative genomics of Chlamydomonas.</title>
        <authorList>
            <person name="Craig R.J."/>
            <person name="Hasan A.R."/>
            <person name="Ness R.W."/>
            <person name="Keightley P.D."/>
        </authorList>
    </citation>
    <scope>NUCLEOTIDE SEQUENCE</scope>
    <source>
        <strain evidence="2">CCAP 11/70</strain>
    </source>
</reference>
<evidence type="ECO:0000313" key="2">
    <source>
        <dbReference type="EMBL" id="KAG2499968.1"/>
    </source>
</evidence>
<feature type="compositionally biased region" description="Low complexity" evidence="1">
    <location>
        <begin position="45"/>
        <end position="59"/>
    </location>
</feature>
<gene>
    <name evidence="2" type="ORF">HYH03_002253</name>
</gene>
<dbReference type="AlphaFoldDB" id="A0A835YC56"/>
<feature type="compositionally biased region" description="Pro residues" evidence="1">
    <location>
        <begin position="60"/>
        <end position="70"/>
    </location>
</feature>
<feature type="region of interest" description="Disordered" evidence="1">
    <location>
        <begin position="265"/>
        <end position="289"/>
    </location>
</feature>
<sequence length="338" mass="36171">MSYSRRVQLLRKPALTAADKTAVPAEERRRIFKALRTPSPFFRTPPSSASASASSASPSSAPPHQPLLSPAPLPRPLRVFCYGIDDVRLYKALEAARALGRVVVVPDVAASDAVLASRVKRTGKKLTLTEVANAARKLRKPLLELPTLSPQRVMEAVESLTGWAVPGHLRERPPQPGQGLLSWLPPLEAGEEVEGAEGAGAARQGGGGARSAAEALQLLTGGVSLSQHLLVSSPQLPAEVLAALDRVPDLCASNPDSPYCISPSLDLEPSSDDVKRTHAPDLLPLDPERALPVNPQEREAARVKPLVRPHMDGSKIRRQRMLAEAEARRAEAAGEVTW</sequence>
<keyword evidence="3" id="KW-1185">Reference proteome</keyword>
<feature type="region of interest" description="Disordered" evidence="1">
    <location>
        <begin position="38"/>
        <end position="70"/>
    </location>
</feature>
<evidence type="ECO:0000256" key="1">
    <source>
        <dbReference type="SAM" id="MobiDB-lite"/>
    </source>
</evidence>
<proteinExistence type="predicted"/>
<evidence type="ECO:0000313" key="3">
    <source>
        <dbReference type="Proteomes" id="UP000612055"/>
    </source>
</evidence>
<name>A0A835YC56_9CHLO</name>
<protein>
    <submittedName>
        <fullName evidence="2">Uncharacterized protein</fullName>
    </submittedName>
</protein>
<dbReference type="Proteomes" id="UP000612055">
    <property type="component" value="Unassembled WGS sequence"/>
</dbReference>